<evidence type="ECO:0000313" key="2">
    <source>
        <dbReference type="Proteomes" id="UP000798662"/>
    </source>
</evidence>
<dbReference type="EMBL" id="CM020620">
    <property type="protein sequence ID" value="KAK1868346.1"/>
    <property type="molecule type" value="Genomic_DNA"/>
</dbReference>
<protein>
    <submittedName>
        <fullName evidence="1">Uncharacterized protein</fullName>
    </submittedName>
</protein>
<keyword evidence="2" id="KW-1185">Reference proteome</keyword>
<evidence type="ECO:0000313" key="1">
    <source>
        <dbReference type="EMBL" id="KAK1868346.1"/>
    </source>
</evidence>
<name>A0ACC3CEC3_PYRYE</name>
<comment type="caution">
    <text evidence="1">The sequence shown here is derived from an EMBL/GenBank/DDBJ whole genome shotgun (WGS) entry which is preliminary data.</text>
</comment>
<reference evidence="1" key="1">
    <citation type="submission" date="2019-11" db="EMBL/GenBank/DDBJ databases">
        <title>Nori genome reveals adaptations in red seaweeds to the harsh intertidal environment.</title>
        <authorList>
            <person name="Wang D."/>
            <person name="Mao Y."/>
        </authorList>
    </citation>
    <scope>NUCLEOTIDE SEQUENCE</scope>
    <source>
        <tissue evidence="1">Gametophyte</tissue>
    </source>
</reference>
<dbReference type="Proteomes" id="UP000798662">
    <property type="component" value="Chromosome 3"/>
</dbReference>
<accession>A0ACC3CEC3</accession>
<organism evidence="1 2">
    <name type="scientific">Pyropia yezoensis</name>
    <name type="common">Susabi-nori</name>
    <name type="synonym">Porphyra yezoensis</name>
    <dbReference type="NCBI Taxonomy" id="2788"/>
    <lineage>
        <taxon>Eukaryota</taxon>
        <taxon>Rhodophyta</taxon>
        <taxon>Bangiophyceae</taxon>
        <taxon>Bangiales</taxon>
        <taxon>Bangiaceae</taxon>
        <taxon>Pyropia</taxon>
    </lineage>
</organism>
<gene>
    <name evidence="1" type="ORF">I4F81_010835</name>
</gene>
<proteinExistence type="predicted"/>
<sequence>MVPPSVVGAGRRWRASARNQRGALGRRGARPLLPFLAAALLLLLTAAAAMLPPGAALQLVVPFASRKCISEDLPPATHVRGDLHVAAGHGDMTLDLFVTDVRGVVVYHASNVISSAFTFVTSPPSSHSPRTALAPYRFCFHHQAHPHEATHRPGVERRVSVVITQERHEPRVPDVATSAHVSAVETRMREVEELVEGLVAGLDAAGQAAADVEAVQARVRRWVSGTAVLGCVVILGVGGLQVWYLRRMFRKKRLM</sequence>